<organism evidence="1 2">
    <name type="scientific">Solanum tuberosum</name>
    <name type="common">Potato</name>
    <dbReference type="NCBI Taxonomy" id="4113"/>
    <lineage>
        <taxon>Eukaryota</taxon>
        <taxon>Viridiplantae</taxon>
        <taxon>Streptophyta</taxon>
        <taxon>Embryophyta</taxon>
        <taxon>Tracheophyta</taxon>
        <taxon>Spermatophyta</taxon>
        <taxon>Magnoliopsida</taxon>
        <taxon>eudicotyledons</taxon>
        <taxon>Gunneridae</taxon>
        <taxon>Pentapetalae</taxon>
        <taxon>asterids</taxon>
        <taxon>lamiids</taxon>
        <taxon>Solanales</taxon>
        <taxon>Solanaceae</taxon>
        <taxon>Solanoideae</taxon>
        <taxon>Solaneae</taxon>
        <taxon>Solanum</taxon>
    </lineage>
</organism>
<gene>
    <name evidence="1" type="ORF">KY290_025617</name>
</gene>
<keyword evidence="2" id="KW-1185">Reference proteome</keyword>
<reference evidence="1 2" key="1">
    <citation type="journal article" date="2021" name="bioRxiv">
        <title>Chromosome-scale and haplotype-resolved genome assembly of a tetraploid potato cultivar.</title>
        <authorList>
            <person name="Sun H."/>
            <person name="Jiao W.-B."/>
            <person name="Krause K."/>
            <person name="Campoy J.A."/>
            <person name="Goel M."/>
            <person name="Folz-Donahue K."/>
            <person name="Kukat C."/>
            <person name="Huettel B."/>
            <person name="Schneeberger K."/>
        </authorList>
    </citation>
    <scope>NUCLEOTIDE SEQUENCE [LARGE SCALE GENOMIC DNA]</scope>
    <source>
        <strain evidence="1">SolTubOtavaFocal</strain>
        <tissue evidence="1">Leaves</tissue>
    </source>
</reference>
<evidence type="ECO:0000313" key="2">
    <source>
        <dbReference type="Proteomes" id="UP000826656"/>
    </source>
</evidence>
<protein>
    <submittedName>
        <fullName evidence="1">Uncharacterized protein</fullName>
    </submittedName>
</protein>
<comment type="caution">
    <text evidence="1">The sequence shown here is derived from an EMBL/GenBank/DDBJ whole genome shotgun (WGS) entry which is preliminary data.</text>
</comment>
<proteinExistence type="predicted"/>
<accession>A0ABQ7UW72</accession>
<name>A0ABQ7UW72_SOLTU</name>
<dbReference type="Proteomes" id="UP000826656">
    <property type="component" value="Unassembled WGS sequence"/>
</dbReference>
<evidence type="ECO:0000313" key="1">
    <source>
        <dbReference type="EMBL" id="KAH0755347.1"/>
    </source>
</evidence>
<dbReference type="EMBL" id="JAIVGD010000018">
    <property type="protein sequence ID" value="KAH0755347.1"/>
    <property type="molecule type" value="Genomic_DNA"/>
</dbReference>
<sequence>MLGDRSQPPYISNSTKVAGFYRATPEIQPQSILSKHAPAREVLHSSFTVTGDVISGRKSCSVSFRGGGEAKQPLFERD</sequence>